<comment type="similarity">
    <text evidence="2">Belongs to the PpiC/parvulin rotamase family.</text>
</comment>
<dbReference type="PROSITE" id="PS50198">
    <property type="entry name" value="PPIC_PPIASE_2"/>
    <property type="match status" value="1"/>
</dbReference>
<dbReference type="InterPro" id="IPR023058">
    <property type="entry name" value="PPIase_PpiC_CS"/>
</dbReference>
<dbReference type="PANTHER" id="PTHR47245">
    <property type="entry name" value="PEPTIDYLPROLYL ISOMERASE"/>
    <property type="match status" value="1"/>
</dbReference>
<keyword evidence="13" id="KW-1185">Reference proteome</keyword>
<evidence type="ECO:0000256" key="2">
    <source>
        <dbReference type="ARBA" id="ARBA00007656"/>
    </source>
</evidence>
<dbReference type="PROSITE" id="PS51257">
    <property type="entry name" value="PROKAR_LIPOPROTEIN"/>
    <property type="match status" value="1"/>
</dbReference>
<dbReference type="GO" id="GO:0003755">
    <property type="term" value="F:peptidyl-prolyl cis-trans isomerase activity"/>
    <property type="evidence" value="ECO:0007669"/>
    <property type="project" value="UniProtKB-EC"/>
</dbReference>
<dbReference type="PANTHER" id="PTHR47245:SF2">
    <property type="entry name" value="PEPTIDYL-PROLYL CIS-TRANS ISOMERASE HP_0175-RELATED"/>
    <property type="match status" value="1"/>
</dbReference>
<keyword evidence="10" id="KW-0732">Signal</keyword>
<evidence type="ECO:0000256" key="9">
    <source>
        <dbReference type="SAM" id="MobiDB-lite"/>
    </source>
</evidence>
<reference evidence="12 13" key="1">
    <citation type="submission" date="2024-06" db="EMBL/GenBank/DDBJ databases">
        <title>Sorghum-associated microbial communities from plants grown in Nebraska, USA.</title>
        <authorList>
            <person name="Schachtman D."/>
        </authorList>
    </citation>
    <scope>NUCLEOTIDE SEQUENCE [LARGE SCALE GENOMIC DNA]</scope>
    <source>
        <strain evidence="12 13">2814</strain>
    </source>
</reference>
<evidence type="ECO:0000256" key="5">
    <source>
        <dbReference type="ARBA" id="ARBA00023110"/>
    </source>
</evidence>
<evidence type="ECO:0000256" key="1">
    <source>
        <dbReference type="ARBA" id="ARBA00000971"/>
    </source>
</evidence>
<feature type="compositionally biased region" description="Low complexity" evidence="9">
    <location>
        <begin position="294"/>
        <end position="311"/>
    </location>
</feature>
<keyword evidence="5 8" id="KW-0697">Rotamase</keyword>
<dbReference type="EC" id="5.2.1.8" evidence="3"/>
<dbReference type="InterPro" id="IPR046357">
    <property type="entry name" value="PPIase_dom_sf"/>
</dbReference>
<name>A0ABV2R6F5_9CAUL</name>
<evidence type="ECO:0000256" key="6">
    <source>
        <dbReference type="ARBA" id="ARBA00030642"/>
    </source>
</evidence>
<dbReference type="Gene3D" id="1.10.4030.10">
    <property type="entry name" value="Porin chaperone SurA, peptide-binding domain"/>
    <property type="match status" value="1"/>
</dbReference>
<evidence type="ECO:0000256" key="3">
    <source>
        <dbReference type="ARBA" id="ARBA00013194"/>
    </source>
</evidence>
<protein>
    <recommendedName>
        <fullName evidence="4">Parvulin-like PPIase</fullName>
        <ecNumber evidence="3">5.2.1.8</ecNumber>
    </recommendedName>
    <alternativeName>
        <fullName evidence="6">Peptidyl-prolyl cis-trans isomerase plp</fullName>
    </alternativeName>
    <alternativeName>
        <fullName evidence="7">Rotamase plp</fullName>
    </alternativeName>
</protein>
<evidence type="ECO:0000259" key="11">
    <source>
        <dbReference type="PROSITE" id="PS50198"/>
    </source>
</evidence>
<dbReference type="SUPFAM" id="SSF54534">
    <property type="entry name" value="FKBP-like"/>
    <property type="match status" value="1"/>
</dbReference>
<evidence type="ECO:0000256" key="4">
    <source>
        <dbReference type="ARBA" id="ARBA00018370"/>
    </source>
</evidence>
<comment type="catalytic activity">
    <reaction evidence="1">
        <text>[protein]-peptidylproline (omega=180) = [protein]-peptidylproline (omega=0)</text>
        <dbReference type="Rhea" id="RHEA:16237"/>
        <dbReference type="Rhea" id="RHEA-COMP:10747"/>
        <dbReference type="Rhea" id="RHEA-COMP:10748"/>
        <dbReference type="ChEBI" id="CHEBI:83833"/>
        <dbReference type="ChEBI" id="CHEBI:83834"/>
        <dbReference type="EC" id="5.2.1.8"/>
    </reaction>
</comment>
<organism evidence="12 13">
    <name type="scientific">Brevundimonas faecalis</name>
    <dbReference type="NCBI Taxonomy" id="947378"/>
    <lineage>
        <taxon>Bacteria</taxon>
        <taxon>Pseudomonadati</taxon>
        <taxon>Pseudomonadota</taxon>
        <taxon>Alphaproteobacteria</taxon>
        <taxon>Caulobacterales</taxon>
        <taxon>Caulobacteraceae</taxon>
        <taxon>Brevundimonas</taxon>
    </lineage>
</organism>
<feature type="chain" id="PRO_5045414583" description="Parvulin-like PPIase" evidence="10">
    <location>
        <begin position="27"/>
        <end position="311"/>
    </location>
</feature>
<keyword evidence="8 12" id="KW-0413">Isomerase</keyword>
<dbReference type="PROSITE" id="PS01096">
    <property type="entry name" value="PPIC_PPIASE_1"/>
    <property type="match status" value="1"/>
</dbReference>
<dbReference type="SUPFAM" id="SSF109998">
    <property type="entry name" value="Triger factor/SurA peptide-binding domain-like"/>
    <property type="match status" value="1"/>
</dbReference>
<dbReference type="Proteomes" id="UP001549313">
    <property type="component" value="Unassembled WGS sequence"/>
</dbReference>
<comment type="caution">
    <text evidence="12">The sequence shown here is derived from an EMBL/GenBank/DDBJ whole genome shotgun (WGS) entry which is preliminary data.</text>
</comment>
<dbReference type="InterPro" id="IPR050245">
    <property type="entry name" value="PrsA_foldase"/>
</dbReference>
<dbReference type="Pfam" id="PF13145">
    <property type="entry name" value="Rotamase_2"/>
    <property type="match status" value="1"/>
</dbReference>
<dbReference type="RefSeq" id="WP_354087123.1">
    <property type="nucleotide sequence ID" value="NZ_JBEPTF010000001.1"/>
</dbReference>
<evidence type="ECO:0000256" key="10">
    <source>
        <dbReference type="SAM" id="SignalP"/>
    </source>
</evidence>
<sequence length="311" mass="33378">MRLSRPVPPGLRPLLAPALVALTLTAACGRGPAETPPEKDDRIVARVLDRAVWASDVRREAVAQGLVGEGEPLDASSELFRRVLDEVVDQKLLAAEARRRGLDKSPAAQRRLEAVHERILGDMLVEDVVSDAVSDQAVERLYQEQQRRAQTTEEVRVRLILSHTKEQADAVVGVLGQGAAFEAVAAQRSTDDATRYSGGDLGYSTLDVLPAPYAAALRGQAPGAVVGPVQTENGWAVLRIEDRRVETPPTLDQARPLIVRYLTYEGVRQLLERLRGKASVELLLPSSPKPQAAPAPGARPAANPASAGNAS</sequence>
<evidence type="ECO:0000313" key="12">
    <source>
        <dbReference type="EMBL" id="MET4682161.1"/>
    </source>
</evidence>
<dbReference type="InterPro" id="IPR000297">
    <property type="entry name" value="PPIase_PpiC"/>
</dbReference>
<evidence type="ECO:0000313" key="13">
    <source>
        <dbReference type="Proteomes" id="UP001549313"/>
    </source>
</evidence>
<feature type="domain" description="PpiC" evidence="11">
    <location>
        <begin position="152"/>
        <end position="242"/>
    </location>
</feature>
<evidence type="ECO:0000256" key="7">
    <source>
        <dbReference type="ARBA" id="ARBA00031484"/>
    </source>
</evidence>
<feature type="region of interest" description="Disordered" evidence="9">
    <location>
        <begin position="285"/>
        <end position="311"/>
    </location>
</feature>
<proteinExistence type="inferred from homology"/>
<dbReference type="EMBL" id="JBEPTF010000001">
    <property type="protein sequence ID" value="MET4682161.1"/>
    <property type="molecule type" value="Genomic_DNA"/>
</dbReference>
<dbReference type="Gene3D" id="3.10.50.40">
    <property type="match status" value="1"/>
</dbReference>
<feature type="signal peptide" evidence="10">
    <location>
        <begin position="1"/>
        <end position="26"/>
    </location>
</feature>
<gene>
    <name evidence="12" type="ORF">ABIE19_000070</name>
</gene>
<dbReference type="InterPro" id="IPR027304">
    <property type="entry name" value="Trigger_fact/SurA_dom_sf"/>
</dbReference>
<evidence type="ECO:0000256" key="8">
    <source>
        <dbReference type="PROSITE-ProRule" id="PRU00278"/>
    </source>
</evidence>
<accession>A0ABV2R6F5</accession>